<evidence type="ECO:0000313" key="2">
    <source>
        <dbReference type="Proteomes" id="UP000240009"/>
    </source>
</evidence>
<protein>
    <submittedName>
        <fullName evidence="1">Uncharacterized protein</fullName>
    </submittedName>
</protein>
<dbReference type="EMBL" id="PUIA01000069">
    <property type="protein sequence ID" value="PQO25960.1"/>
    <property type="molecule type" value="Genomic_DNA"/>
</dbReference>
<gene>
    <name evidence="1" type="ORF">C5Y96_21140</name>
</gene>
<dbReference type="AlphaFoldDB" id="A0A2S8F1E6"/>
<accession>A0A2S8F1E6</accession>
<proteinExistence type="predicted"/>
<sequence length="106" mass="12313">MRSIGKFLRLFSAKRKLQCLTFRIFFAYLFRSQVTAKFMTDSFANESVRQDEFQRFRISHYASLSETHVTAKYIAQEFTFVSNHKRAKATVSLANTGPHLAGCHLR</sequence>
<evidence type="ECO:0000313" key="1">
    <source>
        <dbReference type="EMBL" id="PQO25960.1"/>
    </source>
</evidence>
<name>A0A2S8F1E6_9BACT</name>
<organism evidence="1 2">
    <name type="scientific">Blastopirellula marina</name>
    <dbReference type="NCBI Taxonomy" id="124"/>
    <lineage>
        <taxon>Bacteria</taxon>
        <taxon>Pseudomonadati</taxon>
        <taxon>Planctomycetota</taxon>
        <taxon>Planctomycetia</taxon>
        <taxon>Pirellulales</taxon>
        <taxon>Pirellulaceae</taxon>
        <taxon>Blastopirellula</taxon>
    </lineage>
</organism>
<reference evidence="1 2" key="1">
    <citation type="submission" date="2018-02" db="EMBL/GenBank/DDBJ databases">
        <title>Comparative genomes isolates from brazilian mangrove.</title>
        <authorList>
            <person name="Araujo J.E."/>
            <person name="Taketani R.G."/>
            <person name="Silva M.C.P."/>
            <person name="Loureco M.V."/>
            <person name="Andreote F.D."/>
        </authorList>
    </citation>
    <scope>NUCLEOTIDE SEQUENCE [LARGE SCALE GENOMIC DNA]</scope>
    <source>
        <strain evidence="1 2">HEX-2 MGV</strain>
    </source>
</reference>
<dbReference type="Proteomes" id="UP000240009">
    <property type="component" value="Unassembled WGS sequence"/>
</dbReference>
<comment type="caution">
    <text evidence="1">The sequence shown here is derived from an EMBL/GenBank/DDBJ whole genome shotgun (WGS) entry which is preliminary data.</text>
</comment>